<dbReference type="RefSeq" id="WP_161747377.1">
    <property type="nucleotide sequence ID" value="NZ_JAAAMV010000042.1"/>
</dbReference>
<dbReference type="Proteomes" id="UP000665561">
    <property type="component" value="Unassembled WGS sequence"/>
</dbReference>
<keyword evidence="2" id="KW-1185">Reference proteome</keyword>
<reference evidence="1 2" key="1">
    <citation type="submission" date="2020-01" db="EMBL/GenBank/DDBJ databases">
        <title>Paenibacillus soybeanensis sp. nov. isolated from the nodules of soybean (Glycine max(L.) Merr).</title>
        <authorList>
            <person name="Wang H."/>
        </authorList>
    </citation>
    <scope>NUCLEOTIDE SEQUENCE [LARGE SCALE GENOMIC DNA]</scope>
    <source>
        <strain evidence="1 2">T1</strain>
    </source>
</reference>
<accession>A0ABW9Y061</accession>
<evidence type="ECO:0000313" key="1">
    <source>
        <dbReference type="EMBL" id="NBD28378.1"/>
    </source>
</evidence>
<evidence type="ECO:0008006" key="3">
    <source>
        <dbReference type="Google" id="ProtNLM"/>
    </source>
</evidence>
<dbReference type="EMBL" id="JAAAMV010000042">
    <property type="protein sequence ID" value="NBD28378.1"/>
    <property type="molecule type" value="Genomic_DNA"/>
</dbReference>
<comment type="caution">
    <text evidence="1">The sequence shown here is derived from an EMBL/GenBank/DDBJ whole genome shotgun (WGS) entry which is preliminary data.</text>
</comment>
<organism evidence="1 2">
    <name type="scientific">Paenibacillus glycinis</name>
    <dbReference type="NCBI Taxonomy" id="2697035"/>
    <lineage>
        <taxon>Bacteria</taxon>
        <taxon>Bacillati</taxon>
        <taxon>Bacillota</taxon>
        <taxon>Bacilli</taxon>
        <taxon>Bacillales</taxon>
        <taxon>Paenibacillaceae</taxon>
        <taxon>Paenibacillus</taxon>
    </lineage>
</organism>
<sequence length="305" mass="35597">MGRLGRVGVMKKNIDQILNYMNNMGNGIFTYDSLQGLLQQIKEEDIVPKSLKLTEFINYVILEKNMMNAVDVKLPQRGTTRFLSGDISPYRLALTFNKESYLSHYSAVFVHQLTNNIPRKIYTNMEQASKWYVDYDPNDPEDQLIQKNIDLAFSRPMRETNQKASFNLNEHNYEVFLLNGKNHNRLGITKIKMDGEELTVTDLERTLIDIVVRPNYSGGVVEVLEAYKAAKGRVSVNKLLATLKKMKFKYPYHQLIGLYLERAGYPENVFKLFTPFSLDHDFYLTYGMKDKKYSDRWRVYYPKGF</sequence>
<gene>
    <name evidence="1" type="ORF">GT019_31355</name>
</gene>
<name>A0ABW9Y061_9BACL</name>
<proteinExistence type="predicted"/>
<evidence type="ECO:0000313" key="2">
    <source>
        <dbReference type="Proteomes" id="UP000665561"/>
    </source>
</evidence>
<protein>
    <recommendedName>
        <fullName evidence="3">AbiEi antitoxin C-terminal domain-containing protein</fullName>
    </recommendedName>
</protein>